<name>A0AA88DV57_FICCA</name>
<evidence type="ECO:0000313" key="3">
    <source>
        <dbReference type="EMBL" id="GMN59984.1"/>
    </source>
</evidence>
<dbReference type="AlphaFoldDB" id="A0AA88DV57"/>
<keyword evidence="2" id="KW-0812">Transmembrane</keyword>
<gene>
    <name evidence="3" type="ORF">TIFTF001_029075</name>
</gene>
<evidence type="ECO:0000313" key="4">
    <source>
        <dbReference type="Proteomes" id="UP001187192"/>
    </source>
</evidence>
<keyword evidence="2" id="KW-1133">Transmembrane helix</keyword>
<organism evidence="3 4">
    <name type="scientific">Ficus carica</name>
    <name type="common">Common fig</name>
    <dbReference type="NCBI Taxonomy" id="3494"/>
    <lineage>
        <taxon>Eukaryota</taxon>
        <taxon>Viridiplantae</taxon>
        <taxon>Streptophyta</taxon>
        <taxon>Embryophyta</taxon>
        <taxon>Tracheophyta</taxon>
        <taxon>Spermatophyta</taxon>
        <taxon>Magnoliopsida</taxon>
        <taxon>eudicotyledons</taxon>
        <taxon>Gunneridae</taxon>
        <taxon>Pentapetalae</taxon>
        <taxon>rosids</taxon>
        <taxon>fabids</taxon>
        <taxon>Rosales</taxon>
        <taxon>Moraceae</taxon>
        <taxon>Ficeae</taxon>
        <taxon>Ficus</taxon>
    </lineage>
</organism>
<protein>
    <submittedName>
        <fullName evidence="3">Uncharacterized protein</fullName>
    </submittedName>
</protein>
<accession>A0AA88DV57</accession>
<keyword evidence="4" id="KW-1185">Reference proteome</keyword>
<comment type="caution">
    <text evidence="3">The sequence shown here is derived from an EMBL/GenBank/DDBJ whole genome shotgun (WGS) entry which is preliminary data.</text>
</comment>
<feature type="transmembrane region" description="Helical" evidence="2">
    <location>
        <begin position="43"/>
        <end position="60"/>
    </location>
</feature>
<reference evidence="3" key="1">
    <citation type="submission" date="2023-07" db="EMBL/GenBank/DDBJ databases">
        <title>draft genome sequence of fig (Ficus carica).</title>
        <authorList>
            <person name="Takahashi T."/>
            <person name="Nishimura K."/>
        </authorList>
    </citation>
    <scope>NUCLEOTIDE SEQUENCE</scope>
</reference>
<evidence type="ECO:0000256" key="1">
    <source>
        <dbReference type="SAM" id="MobiDB-lite"/>
    </source>
</evidence>
<keyword evidence="2" id="KW-0472">Membrane</keyword>
<proteinExistence type="predicted"/>
<sequence length="274" mass="30231">MPGPCARPGRFNEEKVKGSNLLLRPDWSNKIQDETIVLAERKLTTYVYAVVVCFVIPGTRPRAFLRSRSSFGHYRRGFPSVWVYAVLAYLAGIGVVGYSVSRSELDCQGPGYSGWLARPWLDSGRALGERVFTCTVTLPRVTCKREAPRSDGETGGVSATGITMLKLGHSGDPIRSTPWCSRQVDRLQARRRYVSNRPAPRIHGQVSGDTRGAATNHARGTTCKGSTVRVSNIIPRYYLTQDFVVGANYAINSHSREDYVVGAHNLEASLIIQN</sequence>
<evidence type="ECO:0000256" key="2">
    <source>
        <dbReference type="SAM" id="Phobius"/>
    </source>
</evidence>
<feature type="transmembrane region" description="Helical" evidence="2">
    <location>
        <begin position="81"/>
        <end position="100"/>
    </location>
</feature>
<feature type="region of interest" description="Disordered" evidence="1">
    <location>
        <begin position="199"/>
        <end position="220"/>
    </location>
</feature>
<dbReference type="EMBL" id="BTGU01000094">
    <property type="protein sequence ID" value="GMN59984.1"/>
    <property type="molecule type" value="Genomic_DNA"/>
</dbReference>
<dbReference type="Proteomes" id="UP001187192">
    <property type="component" value="Unassembled WGS sequence"/>
</dbReference>